<keyword evidence="4" id="KW-0067">ATP-binding</keyword>
<protein>
    <recommendedName>
        <fullName evidence="5">AAA+ ATPase domain-containing protein</fullName>
    </recommendedName>
</protein>
<reference evidence="6 7" key="1">
    <citation type="journal article" date="2024" name="G3 (Bethesda)">
        <title>Genome assembly of Hibiscus sabdariffa L. provides insights into metabolisms of medicinal natural products.</title>
        <authorList>
            <person name="Kim T."/>
        </authorList>
    </citation>
    <scope>NUCLEOTIDE SEQUENCE [LARGE SCALE GENOMIC DNA]</scope>
    <source>
        <strain evidence="6">TK-2024</strain>
        <tissue evidence="6">Old leaves</tissue>
    </source>
</reference>
<evidence type="ECO:0000256" key="2">
    <source>
        <dbReference type="ARBA" id="ARBA00022741"/>
    </source>
</evidence>
<keyword evidence="3" id="KW-0611">Plant defense</keyword>
<gene>
    <name evidence="6" type="ORF">V6N11_016986</name>
</gene>
<dbReference type="InterPro" id="IPR057135">
    <property type="entry name" value="At4g27190-like_LRR"/>
</dbReference>
<evidence type="ECO:0000313" key="6">
    <source>
        <dbReference type="EMBL" id="KAK9041898.1"/>
    </source>
</evidence>
<dbReference type="Gene3D" id="1.10.8.430">
    <property type="entry name" value="Helical domain of apoptotic protease-activating factors"/>
    <property type="match status" value="1"/>
</dbReference>
<dbReference type="PRINTS" id="PR00364">
    <property type="entry name" value="DISEASERSIST"/>
</dbReference>
<dbReference type="InterPro" id="IPR002182">
    <property type="entry name" value="NB-ARC"/>
</dbReference>
<name>A0ABR2TWM9_9ROSI</name>
<dbReference type="Gene3D" id="3.40.50.300">
    <property type="entry name" value="P-loop containing nucleotide triphosphate hydrolases"/>
    <property type="match status" value="1"/>
</dbReference>
<dbReference type="InterPro" id="IPR032675">
    <property type="entry name" value="LRR_dom_sf"/>
</dbReference>
<dbReference type="InterPro" id="IPR027417">
    <property type="entry name" value="P-loop_NTPase"/>
</dbReference>
<organism evidence="6 7">
    <name type="scientific">Hibiscus sabdariffa</name>
    <name type="common">roselle</name>
    <dbReference type="NCBI Taxonomy" id="183260"/>
    <lineage>
        <taxon>Eukaryota</taxon>
        <taxon>Viridiplantae</taxon>
        <taxon>Streptophyta</taxon>
        <taxon>Embryophyta</taxon>
        <taxon>Tracheophyta</taxon>
        <taxon>Spermatophyta</taxon>
        <taxon>Magnoliopsida</taxon>
        <taxon>eudicotyledons</taxon>
        <taxon>Gunneridae</taxon>
        <taxon>Pentapetalae</taxon>
        <taxon>rosids</taxon>
        <taxon>malvids</taxon>
        <taxon>Malvales</taxon>
        <taxon>Malvaceae</taxon>
        <taxon>Malvoideae</taxon>
        <taxon>Hibiscus</taxon>
    </lineage>
</organism>
<dbReference type="InterPro" id="IPR003593">
    <property type="entry name" value="AAA+_ATPase"/>
</dbReference>
<dbReference type="Gene3D" id="3.80.10.10">
    <property type="entry name" value="Ribonuclease Inhibitor"/>
    <property type="match status" value="3"/>
</dbReference>
<proteinExistence type="inferred from homology"/>
<dbReference type="SUPFAM" id="SSF52058">
    <property type="entry name" value="L domain-like"/>
    <property type="match status" value="2"/>
</dbReference>
<dbReference type="EMBL" id="JBBPBN010000004">
    <property type="protein sequence ID" value="KAK9041898.1"/>
    <property type="molecule type" value="Genomic_DNA"/>
</dbReference>
<keyword evidence="7" id="KW-1185">Reference proteome</keyword>
<evidence type="ECO:0000259" key="5">
    <source>
        <dbReference type="SMART" id="SM00382"/>
    </source>
</evidence>
<dbReference type="SMART" id="SM00382">
    <property type="entry name" value="AAA"/>
    <property type="match status" value="1"/>
</dbReference>
<evidence type="ECO:0000256" key="1">
    <source>
        <dbReference type="ARBA" id="ARBA00008894"/>
    </source>
</evidence>
<keyword evidence="2" id="KW-0547">Nucleotide-binding</keyword>
<evidence type="ECO:0000313" key="7">
    <source>
        <dbReference type="Proteomes" id="UP001396334"/>
    </source>
</evidence>
<dbReference type="InterPro" id="IPR042197">
    <property type="entry name" value="Apaf_helical"/>
</dbReference>
<dbReference type="PANTHER" id="PTHR33463:SF198">
    <property type="entry name" value="RPP4C3"/>
    <property type="match status" value="1"/>
</dbReference>
<dbReference type="InterPro" id="IPR050905">
    <property type="entry name" value="Plant_NBS-LRR"/>
</dbReference>
<evidence type="ECO:0000256" key="3">
    <source>
        <dbReference type="ARBA" id="ARBA00022821"/>
    </source>
</evidence>
<dbReference type="Proteomes" id="UP001396334">
    <property type="component" value="Unassembled WGS sequence"/>
</dbReference>
<comment type="caution">
    <text evidence="6">The sequence shown here is derived from an EMBL/GenBank/DDBJ whole genome shotgun (WGS) entry which is preliminary data.</text>
</comment>
<dbReference type="SUPFAM" id="SSF52540">
    <property type="entry name" value="P-loop containing nucleoside triphosphate hydrolases"/>
    <property type="match status" value="1"/>
</dbReference>
<dbReference type="PANTHER" id="PTHR33463">
    <property type="entry name" value="NB-ARC DOMAIN-CONTAINING PROTEIN-RELATED"/>
    <property type="match status" value="1"/>
</dbReference>
<comment type="similarity">
    <text evidence="1">Belongs to the disease resistance NB-LRR family.</text>
</comment>
<dbReference type="Pfam" id="PF00931">
    <property type="entry name" value="NB-ARC"/>
    <property type="match status" value="1"/>
</dbReference>
<evidence type="ECO:0000256" key="4">
    <source>
        <dbReference type="ARBA" id="ARBA00022840"/>
    </source>
</evidence>
<sequence>MIFVIFSSSLSFPFQSSPVKKTTLVDSQAKDNGDRYHDRERVESLKDAMEMIQLSVGDAQRNGEEILDDVREWLFSAEEMIHEASHVMVGEAESAENKCFIGLCPNVLSRYKLARIADQQTMAIFELLERCIFDNVSYRNVPFPVPAFHGKLEVSQSRRQVLNKIMEAFQYDKSSVIGVYGMPGVGKTFLVREFAREAYELKLFDAVVVASITDTPDIMRIQDQIGEILGLKIEERTLMGRALRLWERLMKEKKVLVILDDIWNHLDLMEVGIPSGNAHGGCKLLLTSRHQDVLSLMDAQETYPVVPLEENEAWNLFKETAGYNVESPALRPIARAIANECHGLPIAIVTHAMALRNQSLFVWRDTLRQLHRGSSEDALEIEDGTYLAIERSYHYLKNDLTVEESRDRLMTVLANLKDHCLLLNSYTDERFDMHDLIYNATIRIASRYENAFALNSETVLAQWPDGEKMKNCRWISFQHATVTLPGVLPCPRLNFFCMINKDPSLKMPPNIFKEARNLKVLTLTKMHFSSLPSSICLLTDLRTLCLDQCVLGNIAGIGELTNLEILSLLGSDIEALPGEIGQLLKLKLLDLSGCTQLKVIPSDVLSRFTRLEELYLGDSFNQWRTRGLDDDQRSYASLTEFNHLSRLSTLEVHIRDDRIVPKDLFFTELQRYKVLIGDVWDWSGKFEYSRTMKLKLNRSIDLHPGVKNLLKNTEDLYLDELKGIKNVLLELNGEDLKNLHIQNNSEILYIVNAMKRSPEAFSSLESLFLNNLINLEKICIGQLGEGSFGKLRVFKVRCCRRLLNLLSFSMVKGLPQLQEFEVTDCENIMELAFQEGEGEISEIETTREIKFPQLRFLTIQNLPKLISFCSDDKRHSTSQQGKLVSTSGTRSRTISLFDGKVMFCKLEYLKLCALNIQILWHDQLPQVSSSLENLTTLVVEGCNNLKYLFSSFTVKVLGKLKTLEISSCKFLEEVITPNESMSKIMMPNLVSLSLHGLPELKIFCEADDVEFPSLKELCIRNCPLFSAFVPSSVIRSTHLFYDQVAFPALEKLIIIDLRYLKNIWHSQCKSNSFHELKYLEVGFCEELKNIFPIEMLERLETLNELHIYNCDSLEVIVEPEEINAGKSDIVIASRSTVAGTAIKFVFPRVAYLQLYMLPKLRSFYPKVHTTEWPSLQKIQVCGCDKVHIFASEALGFQNSHEEGHFEMSIQQSLFWVDKDTFPCLLELWLEWNAIMKRIWQGLQIPADRYFPRLKVVKLIRLRKESTILSCFFKSFSKIPELILSDASFSEIFPGKGFSGKKEDGWMLDQLSKLSLSKLPELTDLWKESSQPQLVLQNLETLKILGCGRLKNLVPSSVSFQSLTTLEVSKCHGFIYLITPSTAKSMGELKMMSITDCRLIEEIIAHEDNGLMDVLVFPKLAYLRLQRLPSLTSFYSGNDNFHLPLLDELVVRECPKMESFHKGELTTVGNLNATIKDIDMKKSRNHRTFVFIPEDMFRLSSPMSSFKKVLGKRDGKKKETGSVGLVK</sequence>
<accession>A0ABR2TWM9</accession>
<dbReference type="SUPFAM" id="SSF52047">
    <property type="entry name" value="RNI-like"/>
    <property type="match status" value="1"/>
</dbReference>
<feature type="domain" description="AAA+ ATPase" evidence="5">
    <location>
        <begin position="173"/>
        <end position="308"/>
    </location>
</feature>
<dbReference type="Pfam" id="PF23247">
    <property type="entry name" value="LRR_RPS2"/>
    <property type="match status" value="4"/>
</dbReference>